<gene>
    <name evidence="3" type="ORF">D9Q98_004631</name>
</gene>
<accession>A0A9D4YX78</accession>
<dbReference type="Proteomes" id="UP001055712">
    <property type="component" value="Unassembled WGS sequence"/>
</dbReference>
<evidence type="ECO:0000313" key="3">
    <source>
        <dbReference type="EMBL" id="KAI3431581.1"/>
    </source>
</evidence>
<evidence type="ECO:0000259" key="2">
    <source>
        <dbReference type="PROSITE" id="PS50405"/>
    </source>
</evidence>
<dbReference type="InterPro" id="IPR010987">
    <property type="entry name" value="Glutathione-S-Trfase_C-like"/>
</dbReference>
<dbReference type="PANTHER" id="PTHR43968">
    <property type="match status" value="1"/>
</dbReference>
<dbReference type="PROSITE" id="PS50405">
    <property type="entry name" value="GST_CTER"/>
    <property type="match status" value="1"/>
</dbReference>
<name>A0A9D4YX78_CHLVU</name>
<dbReference type="EMBL" id="SIDB01000006">
    <property type="protein sequence ID" value="KAI3431581.1"/>
    <property type="molecule type" value="Genomic_DNA"/>
</dbReference>
<dbReference type="Gene3D" id="3.40.30.10">
    <property type="entry name" value="Glutaredoxin"/>
    <property type="match status" value="1"/>
</dbReference>
<reference evidence="3" key="1">
    <citation type="journal article" date="2019" name="Plant J.">
        <title>Chlorella vulgaris genome assembly and annotation reveals the molecular basis for metabolic acclimation to high light conditions.</title>
        <authorList>
            <person name="Cecchin M."/>
            <person name="Marcolungo L."/>
            <person name="Rossato M."/>
            <person name="Girolomoni L."/>
            <person name="Cosentino E."/>
            <person name="Cuine S."/>
            <person name="Li-Beisson Y."/>
            <person name="Delledonne M."/>
            <person name="Ballottari M."/>
        </authorList>
    </citation>
    <scope>NUCLEOTIDE SEQUENCE</scope>
    <source>
        <strain evidence="3">211/11P</strain>
    </source>
</reference>
<dbReference type="PROSITE" id="PS50404">
    <property type="entry name" value="GST_NTER"/>
    <property type="match status" value="1"/>
</dbReference>
<dbReference type="OrthoDB" id="422574at2759"/>
<proteinExistence type="predicted"/>
<evidence type="ECO:0000313" key="4">
    <source>
        <dbReference type="Proteomes" id="UP001055712"/>
    </source>
</evidence>
<feature type="domain" description="GST C-terminal" evidence="2">
    <location>
        <begin position="115"/>
        <end position="246"/>
    </location>
</feature>
<sequence>MASAAAADMAAAEVAADGTYKPAKPVLFSVMISNCAARNRFVIYKKGLEGEVDIAAPKLLGEKGVKSKAYMQLNPLGKMPLLVLPDGQALPESQVIESYLLDKYAAVGPSLLPPTPEARARAALAARILDLYVTPLQGCMYKQMDAAQRCDKLQTVAFQLDVLEGVLDAEGPFVAGADISFGDAALFPTFVFFTEILPKHFGWPGVFSGRPRLERWWGAVQKDAEAARVIAEMRSGLADWESAKRWDTLGISAQVADGSYNWSCS</sequence>
<dbReference type="InterPro" id="IPR040079">
    <property type="entry name" value="Glutathione_S-Trfase"/>
</dbReference>
<evidence type="ECO:0008006" key="5">
    <source>
        <dbReference type="Google" id="ProtNLM"/>
    </source>
</evidence>
<dbReference type="InterPro" id="IPR004045">
    <property type="entry name" value="Glutathione_S-Trfase_N"/>
</dbReference>
<comment type="caution">
    <text evidence="3">The sequence shown here is derived from an EMBL/GenBank/DDBJ whole genome shotgun (WGS) entry which is preliminary data.</text>
</comment>
<reference evidence="3" key="2">
    <citation type="submission" date="2020-11" db="EMBL/GenBank/DDBJ databases">
        <authorList>
            <person name="Cecchin M."/>
            <person name="Marcolungo L."/>
            <person name="Rossato M."/>
            <person name="Girolomoni L."/>
            <person name="Cosentino E."/>
            <person name="Cuine S."/>
            <person name="Li-Beisson Y."/>
            <person name="Delledonne M."/>
            <person name="Ballottari M."/>
        </authorList>
    </citation>
    <scope>NUCLEOTIDE SEQUENCE</scope>
    <source>
        <strain evidence="3">211/11P</strain>
        <tissue evidence="3">Whole cell</tissue>
    </source>
</reference>
<dbReference type="GO" id="GO:0005737">
    <property type="term" value="C:cytoplasm"/>
    <property type="evidence" value="ECO:0007669"/>
    <property type="project" value="TreeGrafter"/>
</dbReference>
<dbReference type="InterPro" id="IPR036249">
    <property type="entry name" value="Thioredoxin-like_sf"/>
</dbReference>
<dbReference type="PANTHER" id="PTHR43968:SF6">
    <property type="entry name" value="GLUTATHIONE S-TRANSFERASE OMEGA"/>
    <property type="match status" value="1"/>
</dbReference>
<dbReference type="Pfam" id="PF13409">
    <property type="entry name" value="GST_N_2"/>
    <property type="match status" value="1"/>
</dbReference>
<dbReference type="InterPro" id="IPR050983">
    <property type="entry name" value="GST_Omega/HSP26"/>
</dbReference>
<keyword evidence="4" id="KW-1185">Reference proteome</keyword>
<dbReference type="SFLD" id="SFLDS00019">
    <property type="entry name" value="Glutathione_Transferase_(cytos"/>
    <property type="match status" value="1"/>
</dbReference>
<dbReference type="Gene3D" id="1.20.1050.10">
    <property type="match status" value="1"/>
</dbReference>
<dbReference type="CDD" id="cd00299">
    <property type="entry name" value="GST_C_family"/>
    <property type="match status" value="1"/>
</dbReference>
<protein>
    <recommendedName>
        <fullName evidence="5">Glutathione S-transferase</fullName>
    </recommendedName>
</protein>
<dbReference type="AlphaFoldDB" id="A0A9D4YX78"/>
<dbReference type="SUPFAM" id="SSF47616">
    <property type="entry name" value="GST C-terminal domain-like"/>
    <property type="match status" value="1"/>
</dbReference>
<dbReference type="Pfam" id="PF13410">
    <property type="entry name" value="GST_C_2"/>
    <property type="match status" value="1"/>
</dbReference>
<dbReference type="SUPFAM" id="SSF52833">
    <property type="entry name" value="Thioredoxin-like"/>
    <property type="match status" value="1"/>
</dbReference>
<dbReference type="InterPro" id="IPR036282">
    <property type="entry name" value="Glutathione-S-Trfase_C_sf"/>
</dbReference>
<feature type="domain" description="GST N-terminal" evidence="1">
    <location>
        <begin position="23"/>
        <end position="108"/>
    </location>
</feature>
<evidence type="ECO:0000259" key="1">
    <source>
        <dbReference type="PROSITE" id="PS50404"/>
    </source>
</evidence>
<organism evidence="3 4">
    <name type="scientific">Chlorella vulgaris</name>
    <name type="common">Green alga</name>
    <dbReference type="NCBI Taxonomy" id="3077"/>
    <lineage>
        <taxon>Eukaryota</taxon>
        <taxon>Viridiplantae</taxon>
        <taxon>Chlorophyta</taxon>
        <taxon>core chlorophytes</taxon>
        <taxon>Trebouxiophyceae</taxon>
        <taxon>Chlorellales</taxon>
        <taxon>Chlorellaceae</taxon>
        <taxon>Chlorella clade</taxon>
        <taxon>Chlorella</taxon>
    </lineage>
</organism>